<dbReference type="Gramene" id="RZC51787">
    <property type="protein sequence ID" value="RZC51787"/>
    <property type="gene ID" value="C5167_020214"/>
</dbReference>
<dbReference type="STRING" id="3469.A0A4Y7ISX1"/>
<feature type="compositionally biased region" description="Acidic residues" evidence="1">
    <location>
        <begin position="1"/>
        <end position="10"/>
    </location>
</feature>
<accession>A0A4Y7ISX1</accession>
<dbReference type="EMBL" id="CM010716">
    <property type="protein sequence ID" value="RZC51787.1"/>
    <property type="molecule type" value="Genomic_DNA"/>
</dbReference>
<gene>
    <name evidence="2" type="ORF">C5167_020214</name>
</gene>
<keyword evidence="3" id="KW-1185">Reference proteome</keyword>
<reference evidence="2 3" key="1">
    <citation type="journal article" date="2018" name="Science">
        <title>The opium poppy genome and morphinan production.</title>
        <authorList>
            <person name="Guo L."/>
            <person name="Winzer T."/>
            <person name="Yang X."/>
            <person name="Li Y."/>
            <person name="Ning Z."/>
            <person name="He Z."/>
            <person name="Teodor R."/>
            <person name="Lu Y."/>
            <person name="Bowser T.A."/>
            <person name="Graham I.A."/>
            <person name="Ye K."/>
        </authorList>
    </citation>
    <scope>NUCLEOTIDE SEQUENCE [LARGE SCALE GENOMIC DNA]</scope>
    <source>
        <strain evidence="3">cv. HN1</strain>
        <tissue evidence="2">Leaves</tissue>
    </source>
</reference>
<dbReference type="AlphaFoldDB" id="A0A4Y7ISX1"/>
<dbReference type="Proteomes" id="UP000316621">
    <property type="component" value="Chromosome 2"/>
</dbReference>
<feature type="compositionally biased region" description="Polar residues" evidence="1">
    <location>
        <begin position="41"/>
        <end position="50"/>
    </location>
</feature>
<evidence type="ECO:0000313" key="2">
    <source>
        <dbReference type="EMBL" id="RZC51787.1"/>
    </source>
</evidence>
<organism evidence="2 3">
    <name type="scientific">Papaver somniferum</name>
    <name type="common">Opium poppy</name>
    <dbReference type="NCBI Taxonomy" id="3469"/>
    <lineage>
        <taxon>Eukaryota</taxon>
        <taxon>Viridiplantae</taxon>
        <taxon>Streptophyta</taxon>
        <taxon>Embryophyta</taxon>
        <taxon>Tracheophyta</taxon>
        <taxon>Spermatophyta</taxon>
        <taxon>Magnoliopsida</taxon>
        <taxon>Ranunculales</taxon>
        <taxon>Papaveraceae</taxon>
        <taxon>Papaveroideae</taxon>
        <taxon>Papaver</taxon>
    </lineage>
</organism>
<sequence>MKELENLDDEYSPKKANGGATTQDFCSYGGQHSHGLEQRKNSCNQTQSNGEGEKKDSRLNATISSKRKMLLEYWIVIVQGFKQRATGNMDDPYLNPGMYLIRSSFLTCSETCSKTLFEASGVPCKMAESMWLHTHLIQDLISISRTSVPKYRGWCCEVGYFIVVDDLELE</sequence>
<name>A0A4Y7ISX1_PAPSO</name>
<protein>
    <submittedName>
        <fullName evidence="2">Uncharacterized protein</fullName>
    </submittedName>
</protein>
<evidence type="ECO:0000256" key="1">
    <source>
        <dbReference type="SAM" id="MobiDB-lite"/>
    </source>
</evidence>
<proteinExistence type="predicted"/>
<feature type="region of interest" description="Disordered" evidence="1">
    <location>
        <begin position="1"/>
        <end position="59"/>
    </location>
</feature>
<evidence type="ECO:0000313" key="3">
    <source>
        <dbReference type="Proteomes" id="UP000316621"/>
    </source>
</evidence>